<sequence length="91" mass="10662">MALNVEEKVAGVLGDISNLSVIERRRKRARDKYASMSPEEKERLLQKNREYRQRKKEGVGEINLATSTTITVGTFTEDFKQWKKETYNCHR</sequence>
<evidence type="ECO:0008006" key="3">
    <source>
        <dbReference type="Google" id="ProtNLM"/>
    </source>
</evidence>
<protein>
    <recommendedName>
        <fullName evidence="3">IBB domain-containing protein</fullName>
    </recommendedName>
</protein>
<reference evidence="1" key="1">
    <citation type="submission" date="2015-04" db="UniProtKB">
        <authorList>
            <consortium name="EnsemblPlants"/>
        </authorList>
    </citation>
    <scope>IDENTIFICATION</scope>
</reference>
<evidence type="ECO:0000313" key="2">
    <source>
        <dbReference type="Proteomes" id="UP000026962"/>
    </source>
</evidence>
<accession>A0A0E0K1S8</accession>
<evidence type="ECO:0000313" key="1">
    <source>
        <dbReference type="EnsemblPlants" id="OPUNC02G20310.1"/>
    </source>
</evidence>
<reference evidence="1" key="2">
    <citation type="submission" date="2018-05" db="EMBL/GenBank/DDBJ databases">
        <title>OpunRS2 (Oryza punctata Reference Sequence Version 2).</title>
        <authorList>
            <person name="Zhang J."/>
            <person name="Kudrna D."/>
            <person name="Lee S."/>
            <person name="Talag J."/>
            <person name="Welchert J."/>
            <person name="Wing R.A."/>
        </authorList>
    </citation>
    <scope>NUCLEOTIDE SEQUENCE [LARGE SCALE GENOMIC DNA]</scope>
</reference>
<dbReference type="Proteomes" id="UP000026962">
    <property type="component" value="Chromosome 2"/>
</dbReference>
<proteinExistence type="predicted"/>
<name>A0A0E0K1S8_ORYPU</name>
<keyword evidence="2" id="KW-1185">Reference proteome</keyword>
<dbReference type="HOGENOM" id="CLU_2430832_0_0_1"/>
<dbReference type="EnsemblPlants" id="OPUNC02G20310.1">
    <property type="protein sequence ID" value="OPUNC02G20310.1"/>
    <property type="gene ID" value="OPUNC02G20310"/>
</dbReference>
<dbReference type="AlphaFoldDB" id="A0A0E0K1S8"/>
<dbReference type="Gramene" id="OPUNC02G20310.1">
    <property type="protein sequence ID" value="OPUNC02G20310.1"/>
    <property type="gene ID" value="OPUNC02G20310"/>
</dbReference>
<organism evidence="1">
    <name type="scientific">Oryza punctata</name>
    <name type="common">Red rice</name>
    <dbReference type="NCBI Taxonomy" id="4537"/>
    <lineage>
        <taxon>Eukaryota</taxon>
        <taxon>Viridiplantae</taxon>
        <taxon>Streptophyta</taxon>
        <taxon>Embryophyta</taxon>
        <taxon>Tracheophyta</taxon>
        <taxon>Spermatophyta</taxon>
        <taxon>Magnoliopsida</taxon>
        <taxon>Liliopsida</taxon>
        <taxon>Poales</taxon>
        <taxon>Poaceae</taxon>
        <taxon>BOP clade</taxon>
        <taxon>Oryzoideae</taxon>
        <taxon>Oryzeae</taxon>
        <taxon>Oryzinae</taxon>
        <taxon>Oryza</taxon>
    </lineage>
</organism>